<dbReference type="AlphaFoldDB" id="A0A316DU93"/>
<evidence type="ECO:0000313" key="1">
    <source>
        <dbReference type="EMBL" id="PWK21877.1"/>
    </source>
</evidence>
<dbReference type="InterPro" id="IPR011004">
    <property type="entry name" value="Trimer_LpxA-like_sf"/>
</dbReference>
<evidence type="ECO:0000313" key="2">
    <source>
        <dbReference type="Proteomes" id="UP000245489"/>
    </source>
</evidence>
<keyword evidence="2" id="KW-1185">Reference proteome</keyword>
<dbReference type="Proteomes" id="UP000245489">
    <property type="component" value="Unassembled WGS sequence"/>
</dbReference>
<keyword evidence="1" id="KW-0808">Transferase</keyword>
<reference evidence="1 2" key="1">
    <citation type="submission" date="2018-05" db="EMBL/GenBank/DDBJ databases">
        <title>Genomic Encyclopedia of Archaeal and Bacterial Type Strains, Phase II (KMG-II): from individual species to whole genera.</title>
        <authorList>
            <person name="Goeker M."/>
        </authorList>
    </citation>
    <scope>NUCLEOTIDE SEQUENCE [LARGE SCALE GENOMIC DNA]</scope>
    <source>
        <strain evidence="1 2">DSM 22214</strain>
    </source>
</reference>
<dbReference type="InterPro" id="IPR050484">
    <property type="entry name" value="Transf_Hexapept/Carb_Anhydrase"/>
</dbReference>
<name>A0A316DU93_9BACT</name>
<comment type="caution">
    <text evidence="1">The sequence shown here is derived from an EMBL/GenBank/DDBJ whole genome shotgun (WGS) entry which is preliminary data.</text>
</comment>
<dbReference type="PANTHER" id="PTHR13061">
    <property type="entry name" value="DYNACTIN SUBUNIT P25"/>
    <property type="match status" value="1"/>
</dbReference>
<protein>
    <submittedName>
        <fullName evidence="1">Carbonic anhydrase/acetyltransferase-like protein (Isoleucine patch superfamily)</fullName>
    </submittedName>
</protein>
<organism evidence="1 2">
    <name type="scientific">Arcicella aurantiaca</name>
    <dbReference type="NCBI Taxonomy" id="591202"/>
    <lineage>
        <taxon>Bacteria</taxon>
        <taxon>Pseudomonadati</taxon>
        <taxon>Bacteroidota</taxon>
        <taxon>Cytophagia</taxon>
        <taxon>Cytophagales</taxon>
        <taxon>Flectobacillaceae</taxon>
        <taxon>Arcicella</taxon>
    </lineage>
</organism>
<dbReference type="EMBL" id="QGGO01000022">
    <property type="protein sequence ID" value="PWK21877.1"/>
    <property type="molecule type" value="Genomic_DNA"/>
</dbReference>
<dbReference type="Pfam" id="PF00132">
    <property type="entry name" value="Hexapep"/>
    <property type="match status" value="2"/>
</dbReference>
<accession>A0A316DU93</accession>
<dbReference type="CDD" id="cd04645">
    <property type="entry name" value="LbH_gamma_CA_like"/>
    <property type="match status" value="1"/>
</dbReference>
<dbReference type="RefSeq" id="WP_109744277.1">
    <property type="nucleotide sequence ID" value="NZ_QGGO01000022.1"/>
</dbReference>
<dbReference type="GO" id="GO:0016740">
    <property type="term" value="F:transferase activity"/>
    <property type="evidence" value="ECO:0007669"/>
    <property type="project" value="UniProtKB-KW"/>
</dbReference>
<dbReference type="InterPro" id="IPR001451">
    <property type="entry name" value="Hexapep"/>
</dbReference>
<dbReference type="PANTHER" id="PTHR13061:SF29">
    <property type="entry name" value="GAMMA CARBONIC ANHYDRASE-LIKE 1, MITOCHONDRIAL-RELATED"/>
    <property type="match status" value="1"/>
</dbReference>
<dbReference type="SUPFAM" id="SSF51161">
    <property type="entry name" value="Trimeric LpxA-like enzymes"/>
    <property type="match status" value="1"/>
</dbReference>
<dbReference type="Gene3D" id="2.160.10.10">
    <property type="entry name" value="Hexapeptide repeat proteins"/>
    <property type="match status" value="1"/>
</dbReference>
<proteinExistence type="predicted"/>
<dbReference type="OrthoDB" id="9803036at2"/>
<dbReference type="InterPro" id="IPR047324">
    <property type="entry name" value="LbH_gamma_CA-like"/>
</dbReference>
<sequence>MPLIKPVKGISPKFGENCWFAENSTIVGDVTMGDNCTIWFNAVVRGDVNSIIIGHNSNIQDGAVIHCTYQKSQTIIGNYVSIAHNAVVHGCTIEDKVLIGMGAIVMDGAVIETGSIIAAGAIVTQNTRVPAGSIYAGNPAKLLKPVSPEASEVFMRTANNYVMYSEWFK</sequence>
<gene>
    <name evidence="1" type="ORF">LV89_03590</name>
</gene>